<dbReference type="GO" id="GO:0007218">
    <property type="term" value="P:neuropeptide signaling pathway"/>
    <property type="evidence" value="ECO:0007669"/>
    <property type="project" value="InterPro"/>
</dbReference>
<feature type="signal peptide" evidence="10">
    <location>
        <begin position="1"/>
        <end position="20"/>
    </location>
</feature>
<keyword evidence="5" id="KW-0964">Secreted</keyword>
<reference evidence="11" key="1">
    <citation type="submission" date="2019-03" db="EMBL/GenBank/DDBJ databases">
        <title>Improved annotation for the trematode Fasciola hepatica.</title>
        <authorList>
            <person name="Choi Y.-J."/>
            <person name="Martin J."/>
            <person name="Mitreva M."/>
        </authorList>
    </citation>
    <scope>NUCLEOTIDE SEQUENCE [LARGE SCALE GENOMIC DNA]</scope>
</reference>
<comment type="subcellular location">
    <subcellularLocation>
        <location evidence="1">Secreted</location>
    </subcellularLocation>
</comment>
<dbReference type="Pfam" id="PF05281">
    <property type="entry name" value="Secretogranin_V"/>
    <property type="match status" value="1"/>
</dbReference>
<evidence type="ECO:0000256" key="7">
    <source>
        <dbReference type="ARBA" id="ARBA00023157"/>
    </source>
</evidence>
<dbReference type="GO" id="GO:0030141">
    <property type="term" value="C:secretory granule"/>
    <property type="evidence" value="ECO:0007669"/>
    <property type="project" value="InterPro"/>
</dbReference>
<sequence>MPKIILPILFGLILSSQCGASNYDNYLARLEAESKAAHHEFLQENPRAQYILSRLNSQDYIHGHPILSESTDNLNTFDDEHWEAFMKDLNTARRLASQSADNEEEFVSEFFHPPWPRESSTDELISKEGNSNGPEISSRRTEVAVQNPIWGEHRVSGGSSETGQWLDYALLGAERQELPEDDKQTDYVDSAVSHGRSFKNDSLPAYCDPPNPCPIGYDPESLPTPCDPSTKYTMEVNREFILTKMANGECICDIEHMNSCSEGMKRPFTYSSMTNWPRSNSADNPYLRGPLRKRLVAKKSFGPKPLRRNEYLKGPILKTVVKKTGPYSQQV</sequence>
<evidence type="ECO:0000256" key="10">
    <source>
        <dbReference type="SAM" id="SignalP"/>
    </source>
</evidence>
<dbReference type="AlphaFoldDB" id="A0A4E0QZM3"/>
<evidence type="ECO:0000256" key="6">
    <source>
        <dbReference type="ARBA" id="ARBA00022729"/>
    </source>
</evidence>
<keyword evidence="6 10" id="KW-0732">Signal</keyword>
<evidence type="ECO:0000256" key="5">
    <source>
        <dbReference type="ARBA" id="ARBA00022525"/>
    </source>
</evidence>
<keyword evidence="8" id="KW-0143">Chaperone</keyword>
<comment type="similarity">
    <text evidence="2">Belongs to the 7B2 family.</text>
</comment>
<organism evidence="11 12">
    <name type="scientific">Fasciola hepatica</name>
    <name type="common">Liver fluke</name>
    <dbReference type="NCBI Taxonomy" id="6192"/>
    <lineage>
        <taxon>Eukaryota</taxon>
        <taxon>Metazoa</taxon>
        <taxon>Spiralia</taxon>
        <taxon>Lophotrochozoa</taxon>
        <taxon>Platyhelminthes</taxon>
        <taxon>Trematoda</taxon>
        <taxon>Digenea</taxon>
        <taxon>Plagiorchiida</taxon>
        <taxon>Echinostomata</taxon>
        <taxon>Echinostomatoidea</taxon>
        <taxon>Fasciolidae</taxon>
        <taxon>Fasciola</taxon>
    </lineage>
</organism>
<evidence type="ECO:0000256" key="9">
    <source>
        <dbReference type="SAM" id="MobiDB-lite"/>
    </source>
</evidence>
<keyword evidence="4" id="KW-0813">Transport</keyword>
<comment type="caution">
    <text evidence="11">The sequence shown here is derived from an EMBL/GenBank/DDBJ whole genome shotgun (WGS) entry which is preliminary data.</text>
</comment>
<evidence type="ECO:0000256" key="1">
    <source>
        <dbReference type="ARBA" id="ARBA00004613"/>
    </source>
</evidence>
<dbReference type="PANTHER" id="PTHR12738">
    <property type="entry name" value="NEUROENDOCRINE PROTEIN 7B2"/>
    <property type="match status" value="1"/>
</dbReference>
<protein>
    <recommendedName>
        <fullName evidence="3">Neuroendocrine protein 7B2</fullName>
    </recommendedName>
</protein>
<dbReference type="GO" id="GO:0030234">
    <property type="term" value="F:enzyme regulator activity"/>
    <property type="evidence" value="ECO:0007669"/>
    <property type="project" value="TreeGrafter"/>
</dbReference>
<accession>A0A4E0QZM3</accession>
<name>A0A4E0QZM3_FASHE</name>
<evidence type="ECO:0000313" key="12">
    <source>
        <dbReference type="Proteomes" id="UP000230066"/>
    </source>
</evidence>
<gene>
    <name evidence="11" type="ORF">D915_008396</name>
</gene>
<evidence type="ECO:0000256" key="4">
    <source>
        <dbReference type="ARBA" id="ARBA00022448"/>
    </source>
</evidence>
<dbReference type="InterPro" id="IPR007945">
    <property type="entry name" value="Secretogranin_V"/>
</dbReference>
<evidence type="ECO:0000313" key="11">
    <source>
        <dbReference type="EMBL" id="THD20969.1"/>
    </source>
</evidence>
<dbReference type="PANTHER" id="PTHR12738:SF0">
    <property type="entry name" value="NEUROENDOCRINE PROTEIN 7B2"/>
    <property type="match status" value="1"/>
</dbReference>
<dbReference type="Proteomes" id="UP000230066">
    <property type="component" value="Unassembled WGS sequence"/>
</dbReference>
<feature type="chain" id="PRO_5020039469" description="Neuroendocrine protein 7B2" evidence="10">
    <location>
        <begin position="21"/>
        <end position="331"/>
    </location>
</feature>
<dbReference type="GO" id="GO:0046883">
    <property type="term" value="P:regulation of hormone secretion"/>
    <property type="evidence" value="ECO:0007669"/>
    <property type="project" value="TreeGrafter"/>
</dbReference>
<keyword evidence="7" id="KW-1015">Disulfide bond</keyword>
<evidence type="ECO:0000256" key="2">
    <source>
        <dbReference type="ARBA" id="ARBA00006348"/>
    </source>
</evidence>
<dbReference type="GO" id="GO:0005576">
    <property type="term" value="C:extracellular region"/>
    <property type="evidence" value="ECO:0007669"/>
    <property type="project" value="UniProtKB-SubCell"/>
</dbReference>
<evidence type="ECO:0000256" key="8">
    <source>
        <dbReference type="ARBA" id="ARBA00023186"/>
    </source>
</evidence>
<evidence type="ECO:0000256" key="3">
    <source>
        <dbReference type="ARBA" id="ARBA00019589"/>
    </source>
</evidence>
<dbReference type="EMBL" id="JXXN02003990">
    <property type="protein sequence ID" value="THD20969.1"/>
    <property type="molecule type" value="Genomic_DNA"/>
</dbReference>
<keyword evidence="12" id="KW-1185">Reference proteome</keyword>
<feature type="region of interest" description="Disordered" evidence="9">
    <location>
        <begin position="112"/>
        <end position="141"/>
    </location>
</feature>
<proteinExistence type="inferred from homology"/>